<dbReference type="Proteomes" id="UP000258927">
    <property type="component" value="Chromosome"/>
</dbReference>
<dbReference type="PANTHER" id="PTHR30483:SF6">
    <property type="entry name" value="PERIPLASMIC BINDING PROTEIN OF ABC TRANSPORTER FOR NATURAL AMINO ACIDS"/>
    <property type="match status" value="1"/>
</dbReference>
<name>A0A2R4MCL0_9HYPH</name>
<evidence type="ECO:0000256" key="3">
    <source>
        <dbReference type="ARBA" id="ARBA00022729"/>
    </source>
</evidence>
<protein>
    <submittedName>
        <fullName evidence="7">Putative metabotropic glutamate receptor mgl-1</fullName>
    </submittedName>
</protein>
<feature type="signal peptide" evidence="5">
    <location>
        <begin position="1"/>
        <end position="23"/>
    </location>
</feature>
<evidence type="ECO:0000256" key="5">
    <source>
        <dbReference type="SAM" id="SignalP"/>
    </source>
</evidence>
<evidence type="ECO:0000313" key="7">
    <source>
        <dbReference type="EMBL" id="AVX03674.1"/>
    </source>
</evidence>
<dbReference type="GO" id="GO:0006865">
    <property type="term" value="P:amino acid transport"/>
    <property type="evidence" value="ECO:0007669"/>
    <property type="project" value="UniProtKB-KW"/>
</dbReference>
<dbReference type="InterPro" id="IPR000709">
    <property type="entry name" value="Leu_Ile_Val-bd"/>
</dbReference>
<keyword evidence="7" id="KW-0675">Receptor</keyword>
<keyword evidence="8" id="KW-1185">Reference proteome</keyword>
<organism evidence="7 8">
    <name type="scientific">Maritalea myrionectae</name>
    <dbReference type="NCBI Taxonomy" id="454601"/>
    <lineage>
        <taxon>Bacteria</taxon>
        <taxon>Pseudomonadati</taxon>
        <taxon>Pseudomonadota</taxon>
        <taxon>Alphaproteobacteria</taxon>
        <taxon>Hyphomicrobiales</taxon>
        <taxon>Devosiaceae</taxon>
        <taxon>Maritalea</taxon>
    </lineage>
</organism>
<comment type="similarity">
    <text evidence="1">Belongs to the leucine-binding protein family.</text>
</comment>
<dbReference type="CDD" id="cd06346">
    <property type="entry name" value="PBP1_ABC_ligand_binding-like"/>
    <property type="match status" value="1"/>
</dbReference>
<dbReference type="PRINTS" id="PR00337">
    <property type="entry name" value="LEUILEVALBP"/>
</dbReference>
<evidence type="ECO:0000256" key="1">
    <source>
        <dbReference type="ARBA" id="ARBA00010062"/>
    </source>
</evidence>
<keyword evidence="2" id="KW-0813">Transport</keyword>
<reference evidence="7 8" key="1">
    <citation type="submission" date="2017-05" db="EMBL/GenBank/DDBJ databases">
        <title>Genome Analysis of Maritalea myrionectae HL2708#5.</title>
        <authorList>
            <consortium name="Cotde Inc.-PKNU"/>
            <person name="Jang D."/>
            <person name="Oh H.-M."/>
        </authorList>
    </citation>
    <scope>NUCLEOTIDE SEQUENCE [LARGE SCALE GENOMIC DNA]</scope>
    <source>
        <strain evidence="7 8">HL2708#5</strain>
    </source>
</reference>
<dbReference type="Gene3D" id="3.40.50.2300">
    <property type="match status" value="2"/>
</dbReference>
<dbReference type="KEGG" id="mmyr:MXMO3_01143"/>
<dbReference type="PANTHER" id="PTHR30483">
    <property type="entry name" value="LEUCINE-SPECIFIC-BINDING PROTEIN"/>
    <property type="match status" value="1"/>
</dbReference>
<dbReference type="Pfam" id="PF13458">
    <property type="entry name" value="Peripla_BP_6"/>
    <property type="match status" value="1"/>
</dbReference>
<keyword evidence="3 5" id="KW-0732">Signal</keyword>
<dbReference type="RefSeq" id="WP_245985809.1">
    <property type="nucleotide sequence ID" value="NZ_CP021330.1"/>
</dbReference>
<dbReference type="InterPro" id="IPR028081">
    <property type="entry name" value="Leu-bd"/>
</dbReference>
<evidence type="ECO:0000313" key="8">
    <source>
        <dbReference type="Proteomes" id="UP000258927"/>
    </source>
</evidence>
<gene>
    <name evidence="7" type="ORF">MXMO3_01143</name>
</gene>
<dbReference type="InterPro" id="IPR051010">
    <property type="entry name" value="BCAA_transport"/>
</dbReference>
<feature type="chain" id="PRO_5015351253" evidence="5">
    <location>
        <begin position="24"/>
        <end position="402"/>
    </location>
</feature>
<accession>A0A2R4MCL0</accession>
<evidence type="ECO:0000256" key="4">
    <source>
        <dbReference type="ARBA" id="ARBA00022970"/>
    </source>
</evidence>
<dbReference type="STRING" id="1122213.GCA_000423365_01653"/>
<dbReference type="EMBL" id="CP021330">
    <property type="protein sequence ID" value="AVX03674.1"/>
    <property type="molecule type" value="Genomic_DNA"/>
</dbReference>
<keyword evidence="4" id="KW-0029">Amino-acid transport</keyword>
<dbReference type="InterPro" id="IPR028082">
    <property type="entry name" value="Peripla_BP_I"/>
</dbReference>
<evidence type="ECO:0000256" key="2">
    <source>
        <dbReference type="ARBA" id="ARBA00022448"/>
    </source>
</evidence>
<dbReference type="AlphaFoldDB" id="A0A2R4MCL0"/>
<evidence type="ECO:0000259" key="6">
    <source>
        <dbReference type="Pfam" id="PF13458"/>
    </source>
</evidence>
<feature type="domain" description="Leucine-binding protein" evidence="6">
    <location>
        <begin position="26"/>
        <end position="337"/>
    </location>
</feature>
<proteinExistence type="inferred from homology"/>
<sequence>MKKPILAVALSALLAAQAGFAAAEDVKVGTIMGITGPLANFIPPILNAAKLAEADVNAGGGILGGGNFELVVADGQAAAQPSVDAATKLVNLENVAAVMGALSSGATIAAANAVTIPNGVLQVSPTATSPSMTDMDDGDFLYRIVPSDNYQGEVLAKIVLDEGIDRVAVAYVNNDYGVGIAGTFKENFEKLGGTITGYEKHEDKKNSYRGELATLANGDPQALVLIAYAGGSGAKIVKQSLEAGLFDRFIGTDGLRDDLLIEQVGPEALATSFFSAPTSPAENPAGEALHTRFDEVYGEGSDKPFVDQSYDATMLIALAIEKAGTTDRTAIKDALRFVANAPGEIVGPGEWKKAVKLLAEGKDINYEGAAGSHEFDENGDVAGFIGKFVVDGDSYKQVAIFE</sequence>
<dbReference type="SUPFAM" id="SSF53822">
    <property type="entry name" value="Periplasmic binding protein-like I"/>
    <property type="match status" value="1"/>
</dbReference>